<dbReference type="Pfam" id="PF03747">
    <property type="entry name" value="ADP_ribosyl_GH"/>
    <property type="match status" value="1"/>
</dbReference>
<name>A0A5J5HR26_9BACI</name>
<dbReference type="EMBL" id="VYKL01000018">
    <property type="protein sequence ID" value="KAA9023928.1"/>
    <property type="molecule type" value="Genomic_DNA"/>
</dbReference>
<sequence>MRKLSTYRNPYSGSEVVYSAGNESIMRLIPVPLFYVNNPKQAIEMSVQSSRTTHGTKEILDTCRYFAGLLIGAVQGVKKEVLLSPLYSPVEGAWNESSLSPKISEVAKGSFKKLNPPDIKGTGYVVKSLEAALWAFFHSDNFEDGLLLAFNLSDDTDTIGLYLDNSGSLLWNRVYTE</sequence>
<evidence type="ECO:0000313" key="2">
    <source>
        <dbReference type="EMBL" id="KAA9023928.1"/>
    </source>
</evidence>
<dbReference type="SUPFAM" id="SSF101478">
    <property type="entry name" value="ADP-ribosylglycohydrolase"/>
    <property type="match status" value="1"/>
</dbReference>
<dbReference type="InterPro" id="IPR036705">
    <property type="entry name" value="Ribosyl_crysJ1_sf"/>
</dbReference>
<dbReference type="OrthoDB" id="9798107at2"/>
<dbReference type="AlphaFoldDB" id="A0A5J5HR26"/>
<dbReference type="Proteomes" id="UP000326671">
    <property type="component" value="Unassembled WGS sequence"/>
</dbReference>
<keyword evidence="1" id="KW-0460">Magnesium</keyword>
<feature type="binding site" evidence="1">
    <location>
        <position position="157"/>
    </location>
    <ligand>
        <name>Mg(2+)</name>
        <dbReference type="ChEBI" id="CHEBI:18420"/>
        <label>1</label>
    </ligand>
</feature>
<evidence type="ECO:0000313" key="3">
    <source>
        <dbReference type="Proteomes" id="UP000326671"/>
    </source>
</evidence>
<dbReference type="Gene3D" id="1.10.4080.10">
    <property type="entry name" value="ADP-ribosylation/Crystallin J1"/>
    <property type="match status" value="1"/>
</dbReference>
<keyword evidence="2" id="KW-0378">Hydrolase</keyword>
<dbReference type="InterPro" id="IPR005502">
    <property type="entry name" value="Ribosyl_crysJ1"/>
</dbReference>
<gene>
    <name evidence="2" type="ORF">F4V44_12385</name>
</gene>
<evidence type="ECO:0000256" key="1">
    <source>
        <dbReference type="PIRSR" id="PIRSR605502-1"/>
    </source>
</evidence>
<keyword evidence="1" id="KW-0479">Metal-binding</keyword>
<feature type="binding site" evidence="1">
    <location>
        <position position="158"/>
    </location>
    <ligand>
        <name>Mg(2+)</name>
        <dbReference type="ChEBI" id="CHEBI:18420"/>
        <label>1</label>
    </ligand>
</feature>
<organism evidence="2 3">
    <name type="scientific">Niallia endozanthoxylica</name>
    <dbReference type="NCBI Taxonomy" id="2036016"/>
    <lineage>
        <taxon>Bacteria</taxon>
        <taxon>Bacillati</taxon>
        <taxon>Bacillota</taxon>
        <taxon>Bacilli</taxon>
        <taxon>Bacillales</taxon>
        <taxon>Bacillaceae</taxon>
        <taxon>Niallia</taxon>
    </lineage>
</organism>
<protein>
    <submittedName>
        <fullName evidence="2">ADP-ribosylglycohydrolase family protein</fullName>
    </submittedName>
</protein>
<feature type="binding site" evidence="1">
    <location>
        <position position="155"/>
    </location>
    <ligand>
        <name>Mg(2+)</name>
        <dbReference type="ChEBI" id="CHEBI:18420"/>
        <label>1</label>
    </ligand>
</feature>
<proteinExistence type="predicted"/>
<keyword evidence="3" id="KW-1185">Reference proteome</keyword>
<dbReference type="GO" id="GO:0046872">
    <property type="term" value="F:metal ion binding"/>
    <property type="evidence" value="ECO:0007669"/>
    <property type="project" value="UniProtKB-KW"/>
</dbReference>
<comment type="caution">
    <text evidence="2">The sequence shown here is derived from an EMBL/GenBank/DDBJ whole genome shotgun (WGS) entry which is preliminary data.</text>
</comment>
<comment type="cofactor">
    <cofactor evidence="1">
        <name>Mg(2+)</name>
        <dbReference type="ChEBI" id="CHEBI:18420"/>
    </cofactor>
    <text evidence="1">Binds 2 magnesium ions per subunit.</text>
</comment>
<accession>A0A5J5HR26</accession>
<dbReference type="GO" id="GO:0016787">
    <property type="term" value="F:hydrolase activity"/>
    <property type="evidence" value="ECO:0007669"/>
    <property type="project" value="UniProtKB-KW"/>
</dbReference>
<reference evidence="2 3" key="1">
    <citation type="submission" date="2019-09" db="EMBL/GenBank/DDBJ databases">
        <title>Whole genome sequences of isolates from the Mars Exploration Rovers.</title>
        <authorList>
            <person name="Seuylemezian A."/>
            <person name="Vaishampayan P."/>
        </authorList>
    </citation>
    <scope>NUCLEOTIDE SEQUENCE [LARGE SCALE GENOMIC DNA]</scope>
    <source>
        <strain evidence="2 3">MER_TA_151</strain>
    </source>
</reference>